<feature type="compositionally biased region" description="Polar residues" evidence="3">
    <location>
        <begin position="455"/>
        <end position="464"/>
    </location>
</feature>
<dbReference type="CDD" id="cd03801">
    <property type="entry name" value="GT4_PimA-like"/>
    <property type="match status" value="1"/>
</dbReference>
<keyword evidence="6" id="KW-1185">Reference proteome</keyword>
<keyword evidence="2" id="KW-0808">Transferase</keyword>
<dbReference type="RefSeq" id="WP_188988681.1">
    <property type="nucleotide sequence ID" value="NZ_BMHP01000001.1"/>
</dbReference>
<feature type="region of interest" description="Disordered" evidence="3">
    <location>
        <begin position="455"/>
        <end position="521"/>
    </location>
</feature>
<dbReference type="PANTHER" id="PTHR12526:SF510">
    <property type="entry name" value="D-INOSITOL 3-PHOSPHATE GLYCOSYLTRANSFERASE"/>
    <property type="match status" value="1"/>
</dbReference>
<evidence type="ECO:0000259" key="4">
    <source>
        <dbReference type="Pfam" id="PF00534"/>
    </source>
</evidence>
<dbReference type="SUPFAM" id="SSF53756">
    <property type="entry name" value="UDP-Glycosyltransferase/glycogen phosphorylase"/>
    <property type="match status" value="1"/>
</dbReference>
<feature type="domain" description="Glycosyl transferase family 1" evidence="4">
    <location>
        <begin position="201"/>
        <end position="368"/>
    </location>
</feature>
<accession>A0A916YL09</accession>
<feature type="compositionally biased region" description="Basic residues" evidence="3">
    <location>
        <begin position="471"/>
        <end position="521"/>
    </location>
</feature>
<name>A0A916YL09_9BACL</name>
<evidence type="ECO:0000256" key="3">
    <source>
        <dbReference type="SAM" id="MobiDB-lite"/>
    </source>
</evidence>
<protein>
    <recommendedName>
        <fullName evidence="4">Glycosyl transferase family 1 domain-containing protein</fullName>
    </recommendedName>
</protein>
<organism evidence="5 6">
    <name type="scientific">Paenibacillus nasutitermitis</name>
    <dbReference type="NCBI Taxonomy" id="1652958"/>
    <lineage>
        <taxon>Bacteria</taxon>
        <taxon>Bacillati</taxon>
        <taxon>Bacillota</taxon>
        <taxon>Bacilli</taxon>
        <taxon>Bacillales</taxon>
        <taxon>Paenibacillaceae</taxon>
        <taxon>Paenibacillus</taxon>
    </lineage>
</organism>
<reference evidence="5" key="1">
    <citation type="journal article" date="2014" name="Int. J. Syst. Evol. Microbiol.">
        <title>Complete genome sequence of Corynebacterium casei LMG S-19264T (=DSM 44701T), isolated from a smear-ripened cheese.</title>
        <authorList>
            <consortium name="US DOE Joint Genome Institute (JGI-PGF)"/>
            <person name="Walter F."/>
            <person name="Albersmeier A."/>
            <person name="Kalinowski J."/>
            <person name="Ruckert C."/>
        </authorList>
    </citation>
    <scope>NUCLEOTIDE SEQUENCE</scope>
    <source>
        <strain evidence="5">CGMCC 1.15178</strain>
    </source>
</reference>
<evidence type="ECO:0000256" key="1">
    <source>
        <dbReference type="ARBA" id="ARBA00022676"/>
    </source>
</evidence>
<proteinExistence type="predicted"/>
<reference evidence="5" key="2">
    <citation type="submission" date="2020-09" db="EMBL/GenBank/DDBJ databases">
        <authorList>
            <person name="Sun Q."/>
            <person name="Zhou Y."/>
        </authorList>
    </citation>
    <scope>NUCLEOTIDE SEQUENCE</scope>
    <source>
        <strain evidence="5">CGMCC 1.15178</strain>
    </source>
</reference>
<dbReference type="InterPro" id="IPR001296">
    <property type="entry name" value="Glyco_trans_1"/>
</dbReference>
<dbReference type="AlphaFoldDB" id="A0A916YL09"/>
<dbReference type="Gene3D" id="3.40.50.2000">
    <property type="entry name" value="Glycogen Phosphorylase B"/>
    <property type="match status" value="2"/>
</dbReference>
<evidence type="ECO:0000256" key="2">
    <source>
        <dbReference type="ARBA" id="ARBA00022679"/>
    </source>
</evidence>
<evidence type="ECO:0000313" key="6">
    <source>
        <dbReference type="Proteomes" id="UP000612456"/>
    </source>
</evidence>
<dbReference type="EMBL" id="BMHP01000001">
    <property type="protein sequence ID" value="GGD49919.1"/>
    <property type="molecule type" value="Genomic_DNA"/>
</dbReference>
<sequence length="521" mass="58006">MMQSKPKMLIFSHICSQKFVTGAEKLLMFMTRELLQNYACTLVVPIEGAIAKQARALGIPVVIQDVPLVVSLYLALSHFPEDIRKKQQEPAWQELFRLINRERPDVILTNTCVHPLPAIATKAFGIPVIWAIMETIEETSYTPESAAIIERYADYVIGISETSLAPLRTPGMLPKTRRIPPSWEHSGLSPDLWQEHRISRRNQLGITNEQRLIGYISSAIFQAKGLEHFMLMAVSVAERFEHARFLIVGNPVDTVYFEKCMGHARSRNLMERFRWVRYEDRIETIYPAMDVLVIPSLSAEGFGMTALEGMVFGKPVVVYGSGGLSEIGNATGNSSYVVPTGNVDGLFRKVSGLLGDELELAAVGTRNAKMALSVFGLPAYRKLLRKFMHDISGIGPPKRRLVRGTMPTVYLLEDGVLRPFASEHSFLKAGYRFEDVHAVPGAMIAALPHGAAIGQSNKPSSIFPGSSKSASRGRGRRKRKSGIKQAAGRRKRTGSLSRRAGRRIRTRRRSAVGVARARRRR</sequence>
<evidence type="ECO:0000313" key="5">
    <source>
        <dbReference type="EMBL" id="GGD49919.1"/>
    </source>
</evidence>
<gene>
    <name evidence="5" type="ORF">GCM10010911_04330</name>
</gene>
<dbReference type="Proteomes" id="UP000612456">
    <property type="component" value="Unassembled WGS sequence"/>
</dbReference>
<dbReference type="PANTHER" id="PTHR12526">
    <property type="entry name" value="GLYCOSYLTRANSFERASE"/>
    <property type="match status" value="1"/>
</dbReference>
<keyword evidence="1" id="KW-0328">Glycosyltransferase</keyword>
<comment type="caution">
    <text evidence="5">The sequence shown here is derived from an EMBL/GenBank/DDBJ whole genome shotgun (WGS) entry which is preliminary data.</text>
</comment>
<dbReference type="GO" id="GO:0016757">
    <property type="term" value="F:glycosyltransferase activity"/>
    <property type="evidence" value="ECO:0007669"/>
    <property type="project" value="UniProtKB-KW"/>
</dbReference>
<dbReference type="Pfam" id="PF00534">
    <property type="entry name" value="Glycos_transf_1"/>
    <property type="match status" value="1"/>
</dbReference>